<feature type="transmembrane region" description="Helical" evidence="2">
    <location>
        <begin position="117"/>
        <end position="137"/>
    </location>
</feature>
<keyword evidence="2" id="KW-1133">Transmembrane helix</keyword>
<proteinExistence type="predicted"/>
<name>A0A517QUJ5_9PLAN</name>
<reference evidence="3 4" key="1">
    <citation type="submission" date="2019-02" db="EMBL/GenBank/DDBJ databases">
        <title>Deep-cultivation of Planctomycetes and their phenomic and genomic characterization uncovers novel biology.</title>
        <authorList>
            <person name="Wiegand S."/>
            <person name="Jogler M."/>
            <person name="Boedeker C."/>
            <person name="Pinto D."/>
            <person name="Vollmers J."/>
            <person name="Rivas-Marin E."/>
            <person name="Kohn T."/>
            <person name="Peeters S.H."/>
            <person name="Heuer A."/>
            <person name="Rast P."/>
            <person name="Oberbeckmann S."/>
            <person name="Bunk B."/>
            <person name="Jeske O."/>
            <person name="Meyerdierks A."/>
            <person name="Storesund J.E."/>
            <person name="Kallscheuer N."/>
            <person name="Luecker S."/>
            <person name="Lage O.M."/>
            <person name="Pohl T."/>
            <person name="Merkel B.J."/>
            <person name="Hornburger P."/>
            <person name="Mueller R.-W."/>
            <person name="Bruemmer F."/>
            <person name="Labrenz M."/>
            <person name="Spormann A.M."/>
            <person name="Op den Camp H."/>
            <person name="Overmann J."/>
            <person name="Amann R."/>
            <person name="Jetten M.S.M."/>
            <person name="Mascher T."/>
            <person name="Medema M.H."/>
            <person name="Devos D.P."/>
            <person name="Kaster A.-K."/>
            <person name="Ovreas L."/>
            <person name="Rohde M."/>
            <person name="Galperin M.Y."/>
            <person name="Jogler C."/>
        </authorList>
    </citation>
    <scope>NUCLEOTIDE SEQUENCE [LARGE SCALE GENOMIC DNA]</scope>
    <source>
        <strain evidence="3 4">Mal48</strain>
    </source>
</reference>
<keyword evidence="4" id="KW-1185">Reference proteome</keyword>
<dbReference type="Proteomes" id="UP000315724">
    <property type="component" value="Chromosome"/>
</dbReference>
<protein>
    <recommendedName>
        <fullName evidence="5">Phage holin family protein</fullName>
    </recommendedName>
</protein>
<feature type="transmembrane region" description="Helical" evidence="2">
    <location>
        <begin position="81"/>
        <end position="105"/>
    </location>
</feature>
<sequence>MENVGTRQSSNRPERSDRVWNGSRMGDQEKSVKPEEGHAPREHVSKNLRGLVGDAIKLVDLQLQLFTVDIQDFWSQAKIGLALVVFASLTLICGLMVLFFGLSAFLESQLNWSEHAAFFTVGISGIAVAAGLLYWAAKRITYSAEKLTRSKEELSKNLSWFRDAFSDGD</sequence>
<evidence type="ECO:0000256" key="2">
    <source>
        <dbReference type="SAM" id="Phobius"/>
    </source>
</evidence>
<dbReference type="AlphaFoldDB" id="A0A517QUJ5"/>
<dbReference type="RefSeq" id="WP_145204673.1">
    <property type="nucleotide sequence ID" value="NZ_CP036267.1"/>
</dbReference>
<gene>
    <name evidence="3" type="ORF">Mal48_45850</name>
</gene>
<keyword evidence="2" id="KW-0472">Membrane</keyword>
<dbReference type="InterPro" id="IPR009937">
    <property type="entry name" value="Phage_holin_3_6"/>
</dbReference>
<accession>A0A517QUJ5</accession>
<dbReference type="OrthoDB" id="214571at2"/>
<evidence type="ECO:0000313" key="4">
    <source>
        <dbReference type="Proteomes" id="UP000315724"/>
    </source>
</evidence>
<evidence type="ECO:0008006" key="5">
    <source>
        <dbReference type="Google" id="ProtNLM"/>
    </source>
</evidence>
<evidence type="ECO:0000313" key="3">
    <source>
        <dbReference type="EMBL" id="QDT35309.1"/>
    </source>
</evidence>
<dbReference type="Pfam" id="PF07332">
    <property type="entry name" value="Phage_holin_3_6"/>
    <property type="match status" value="1"/>
</dbReference>
<feature type="region of interest" description="Disordered" evidence="1">
    <location>
        <begin position="1"/>
        <end position="40"/>
    </location>
</feature>
<organism evidence="3 4">
    <name type="scientific">Thalassoglobus polymorphus</name>
    <dbReference type="NCBI Taxonomy" id="2527994"/>
    <lineage>
        <taxon>Bacteria</taxon>
        <taxon>Pseudomonadati</taxon>
        <taxon>Planctomycetota</taxon>
        <taxon>Planctomycetia</taxon>
        <taxon>Planctomycetales</taxon>
        <taxon>Planctomycetaceae</taxon>
        <taxon>Thalassoglobus</taxon>
    </lineage>
</organism>
<evidence type="ECO:0000256" key="1">
    <source>
        <dbReference type="SAM" id="MobiDB-lite"/>
    </source>
</evidence>
<feature type="compositionally biased region" description="Basic and acidic residues" evidence="1">
    <location>
        <begin position="26"/>
        <end position="40"/>
    </location>
</feature>
<keyword evidence="2" id="KW-0812">Transmembrane</keyword>
<dbReference type="EMBL" id="CP036267">
    <property type="protein sequence ID" value="QDT35309.1"/>
    <property type="molecule type" value="Genomic_DNA"/>
</dbReference>
<dbReference type="KEGG" id="tpol:Mal48_45850"/>
<feature type="compositionally biased region" description="Polar residues" evidence="1">
    <location>
        <begin position="1"/>
        <end position="11"/>
    </location>
</feature>